<accession>A0A6J5N4A4</accession>
<evidence type="ECO:0000313" key="2">
    <source>
        <dbReference type="EMBL" id="CAB4153217.1"/>
    </source>
</evidence>
<feature type="region of interest" description="Disordered" evidence="1">
    <location>
        <begin position="1"/>
        <end position="70"/>
    </location>
</feature>
<organism evidence="2">
    <name type="scientific">uncultured Caudovirales phage</name>
    <dbReference type="NCBI Taxonomy" id="2100421"/>
    <lineage>
        <taxon>Viruses</taxon>
        <taxon>Duplodnaviria</taxon>
        <taxon>Heunggongvirae</taxon>
        <taxon>Uroviricota</taxon>
        <taxon>Caudoviricetes</taxon>
        <taxon>Peduoviridae</taxon>
        <taxon>Maltschvirus</taxon>
        <taxon>Maltschvirus maltsch</taxon>
    </lineage>
</organism>
<evidence type="ECO:0000256" key="1">
    <source>
        <dbReference type="SAM" id="MobiDB-lite"/>
    </source>
</evidence>
<sequence>MASTIGPAPQFPERTPVSYERKFSPAQPGLRGPLRFEEGLATDTDIPNEFENGAAQGYLTPPGRPNHNQNVFEKYPEETMKERAHVGSAAWVEAPTYLGNFSEGAFNDMAELVFEEEFRSGSHYQRLNPATVVD</sequence>
<protein>
    <submittedName>
        <fullName evidence="2">Uncharacterized protein</fullName>
    </submittedName>
</protein>
<reference evidence="2" key="1">
    <citation type="submission" date="2020-04" db="EMBL/GenBank/DDBJ databases">
        <authorList>
            <person name="Chiriac C."/>
            <person name="Salcher M."/>
            <person name="Ghai R."/>
            <person name="Kavagutti S V."/>
        </authorList>
    </citation>
    <scope>NUCLEOTIDE SEQUENCE</scope>
</reference>
<proteinExistence type="predicted"/>
<dbReference type="EMBL" id="LR796586">
    <property type="protein sequence ID" value="CAB4153217.1"/>
    <property type="molecule type" value="Genomic_DNA"/>
</dbReference>
<name>A0A6J5N4A4_9CAUD</name>
<gene>
    <name evidence="2" type="ORF">UFOVP621_51</name>
</gene>